<comment type="similarity">
    <text evidence="1 2">Belongs to the MecA family.</text>
</comment>
<dbReference type="PIRSF" id="PIRSF029008">
    <property type="entry name" value="MecA"/>
    <property type="match status" value="1"/>
</dbReference>
<name>A0A1D2L7U5_BROTH</name>
<dbReference type="GO" id="GO:0030674">
    <property type="term" value="F:protein-macromolecule adaptor activity"/>
    <property type="evidence" value="ECO:0007669"/>
    <property type="project" value="UniProtKB-UniRule"/>
</dbReference>
<evidence type="ECO:0000313" key="3">
    <source>
        <dbReference type="EMBL" id="ATF25472.1"/>
    </source>
</evidence>
<dbReference type="RefSeq" id="WP_069119615.1">
    <property type="nucleotide sequence ID" value="NZ_CBCPHX010000005.1"/>
</dbReference>
<proteinExistence type="inferred from homology"/>
<dbReference type="PANTHER" id="PTHR39161">
    <property type="entry name" value="ADAPTER PROTEIN MECA"/>
    <property type="match status" value="1"/>
</dbReference>
<dbReference type="KEGG" id="bths:CNY62_03130"/>
<comment type="domain">
    <text evidence="2">The N-terminal domain probably binds unfolded/aggregated proteins; the C-terminal domain interacts with ClpC.</text>
</comment>
<dbReference type="Gene3D" id="3.30.70.1950">
    <property type="match status" value="1"/>
</dbReference>
<dbReference type="AlphaFoldDB" id="A0A1D2L7U5"/>
<dbReference type="STRING" id="2756.BFR44_00750"/>
<dbReference type="Proteomes" id="UP000270190">
    <property type="component" value="Unassembled WGS sequence"/>
</dbReference>
<dbReference type="EMBL" id="OUNC01000083">
    <property type="protein sequence ID" value="SPP30827.1"/>
    <property type="molecule type" value="Genomic_DNA"/>
</dbReference>
<dbReference type="PANTHER" id="PTHR39161:SF1">
    <property type="entry name" value="ADAPTER PROTEIN MECA 1"/>
    <property type="match status" value="1"/>
</dbReference>
<comment type="function">
    <text evidence="2">Enables the recognition and targeting of unfolded and aggregated proteins to the ClpC protease or to other proteins involved in proteolysis.</text>
</comment>
<organism evidence="3 5">
    <name type="scientific">Brochothrix thermosphacta</name>
    <name type="common">Microbacterium thermosphactum</name>
    <dbReference type="NCBI Taxonomy" id="2756"/>
    <lineage>
        <taxon>Bacteria</taxon>
        <taxon>Bacillati</taxon>
        <taxon>Bacillota</taxon>
        <taxon>Bacilli</taxon>
        <taxon>Bacillales</taxon>
        <taxon>Listeriaceae</taxon>
        <taxon>Brochothrix</taxon>
    </lineage>
</organism>
<evidence type="ECO:0000313" key="6">
    <source>
        <dbReference type="Proteomes" id="UP000270190"/>
    </source>
</evidence>
<keyword evidence="5" id="KW-1185">Reference proteome</keyword>
<dbReference type="NCBIfam" id="NF002644">
    <property type="entry name" value="PRK02315.1-5"/>
    <property type="match status" value="1"/>
</dbReference>
<dbReference type="InterPro" id="IPR038471">
    <property type="entry name" value="MecA_C_sf"/>
</dbReference>
<evidence type="ECO:0000256" key="1">
    <source>
        <dbReference type="ARBA" id="ARBA00005397"/>
    </source>
</evidence>
<evidence type="ECO:0000313" key="4">
    <source>
        <dbReference type="EMBL" id="SPP30827.1"/>
    </source>
</evidence>
<gene>
    <name evidence="2 4" type="primary">mecA</name>
    <name evidence="4" type="ORF">BTBSAS_90041</name>
    <name evidence="3" type="ORF">CNY62_03130</name>
</gene>
<dbReference type="Pfam" id="PF05389">
    <property type="entry name" value="MecA"/>
    <property type="match status" value="1"/>
</dbReference>
<accession>A0A1D2L7U5</accession>
<protein>
    <recommendedName>
        <fullName evidence="2">Adapter protein MecA</fullName>
    </recommendedName>
</protein>
<dbReference type="OrthoDB" id="2360201at2"/>
<dbReference type="Proteomes" id="UP000243591">
    <property type="component" value="Chromosome"/>
</dbReference>
<reference evidence="3 5" key="1">
    <citation type="submission" date="2017-09" db="EMBL/GenBank/DDBJ databases">
        <title>Complete Genome Sequences of Two Strains of the Meat Spoilage Bacterium Brochothrix thermosphacta Isolated from Ground Chicken.</title>
        <authorList>
            <person name="Paoli G.C."/>
            <person name="Wijey C."/>
            <person name="Chen C.-Y."/>
            <person name="Nguyen L."/>
            <person name="Yan X."/>
            <person name="Irwin P.L."/>
        </authorList>
    </citation>
    <scope>NUCLEOTIDE SEQUENCE [LARGE SCALE GENOMIC DNA]</scope>
    <source>
        <strain evidence="3 5">BI</strain>
    </source>
</reference>
<comment type="subunit">
    <text evidence="2">Homodimer.</text>
</comment>
<dbReference type="EMBL" id="CP023483">
    <property type="protein sequence ID" value="ATF25472.1"/>
    <property type="molecule type" value="Genomic_DNA"/>
</dbReference>
<dbReference type="HAMAP" id="MF_01124">
    <property type="entry name" value="MecA"/>
    <property type="match status" value="1"/>
</dbReference>
<reference evidence="6" key="2">
    <citation type="submission" date="2018-04" db="EMBL/GenBank/DDBJ databases">
        <authorList>
            <person name="Illikoud N."/>
        </authorList>
    </citation>
    <scope>NUCLEOTIDE SEQUENCE [LARGE SCALE GENOMIC DNA]</scope>
</reference>
<dbReference type="InterPro" id="IPR008681">
    <property type="entry name" value="Neg-reg_MecA"/>
</dbReference>
<reference evidence="4" key="3">
    <citation type="submission" date="2018-04" db="EMBL/GenBank/DDBJ databases">
        <authorList>
            <person name="Go L.Y."/>
            <person name="Mitchell J.A."/>
        </authorList>
    </citation>
    <scope>NUCLEOTIDE SEQUENCE</scope>
    <source>
        <strain evidence="4">BSAS1 3</strain>
    </source>
</reference>
<evidence type="ECO:0000313" key="5">
    <source>
        <dbReference type="Proteomes" id="UP000243591"/>
    </source>
</evidence>
<sequence length="226" mass="26526">MEIERINENTIKFYISYGDLEERGFNHEDIWYNRDKSEELFWNMMEELNYEDQFNPDGPLWIQVQAMKKGLEVVVTKANLAKDGINLEFTAENDSDNKSPKEIEDDVEKQIEAILEEQVDAMNTKKADTDNLNFVLEIKELEDVIALSHQDKISGLHSNIYYYKERYYLEVEFDSQENAIDAIDDMLSVLLEYGDESEKSPHVMREYGKVIALENALETIKLNFER</sequence>
<evidence type="ECO:0000256" key="2">
    <source>
        <dbReference type="HAMAP-Rule" id="MF_01124"/>
    </source>
</evidence>